<dbReference type="AlphaFoldDB" id="A7HT99"/>
<dbReference type="SUPFAM" id="SSF55729">
    <property type="entry name" value="Acyl-CoA N-acyltransferases (Nat)"/>
    <property type="match status" value="1"/>
</dbReference>
<dbReference type="RefSeq" id="WP_012110418.1">
    <property type="nucleotide sequence ID" value="NC_009719.1"/>
</dbReference>
<evidence type="ECO:0000313" key="2">
    <source>
        <dbReference type="Proteomes" id="UP000006377"/>
    </source>
</evidence>
<reference evidence="1 2" key="1">
    <citation type="journal article" date="2011" name="Stand. Genomic Sci.">
        <title>Complete genome sequence of Parvibaculum lavamentivorans type strain (DS-1(T)).</title>
        <authorList>
            <person name="Schleheck D."/>
            <person name="Weiss M."/>
            <person name="Pitluck S."/>
            <person name="Bruce D."/>
            <person name="Land M.L."/>
            <person name="Han S."/>
            <person name="Saunders E."/>
            <person name="Tapia R."/>
            <person name="Detter C."/>
            <person name="Brettin T."/>
            <person name="Han J."/>
            <person name="Woyke T."/>
            <person name="Goodwin L."/>
            <person name="Pennacchio L."/>
            <person name="Nolan M."/>
            <person name="Cook A.M."/>
            <person name="Kjelleberg S."/>
            <person name="Thomas T."/>
        </authorList>
    </citation>
    <scope>NUCLEOTIDE SEQUENCE [LARGE SCALE GENOMIC DNA]</scope>
    <source>
        <strain evidence="2">DS-1 / DSM 13023 / NCIMB 13966</strain>
    </source>
</reference>
<dbReference type="OrthoDB" id="9789603at2"/>
<organism evidence="1 2">
    <name type="scientific">Parvibaculum lavamentivorans (strain DS-1 / DSM 13023 / NCIMB 13966)</name>
    <dbReference type="NCBI Taxonomy" id="402881"/>
    <lineage>
        <taxon>Bacteria</taxon>
        <taxon>Pseudomonadati</taxon>
        <taxon>Pseudomonadota</taxon>
        <taxon>Alphaproteobacteria</taxon>
        <taxon>Hyphomicrobiales</taxon>
        <taxon>Parvibaculaceae</taxon>
        <taxon>Parvibaculum</taxon>
    </lineage>
</organism>
<dbReference type="InterPro" id="IPR016181">
    <property type="entry name" value="Acyl_CoA_acyltransferase"/>
</dbReference>
<gene>
    <name evidence="1" type="ordered locus">Plav_1513</name>
</gene>
<dbReference type="HOGENOM" id="CLU_1502089_0_0_5"/>
<proteinExistence type="predicted"/>
<protein>
    <recommendedName>
        <fullName evidence="3">N-acetyltransferase domain-containing protein</fullName>
    </recommendedName>
</protein>
<dbReference type="EMBL" id="CP000774">
    <property type="protein sequence ID" value="ABS63132.1"/>
    <property type="molecule type" value="Genomic_DNA"/>
</dbReference>
<keyword evidence="2" id="KW-1185">Reference proteome</keyword>
<sequence>MNNIRYAPGWKKNDTALEAAAAALWHEYGALPHGVTPEARAKEICCAAFDGDRMIGVSTIDIRPYPPLRNKRFGFLRVFTRPDYEQQDVAIGLASRCRDLLEEWSIAHPQAGLAGMAAIYQSPKLGHYPIGESGLTLIGYTPEGFQVRVVWFNHLPLTEGYPVRLHAENEQSKTGKKAV</sequence>
<evidence type="ECO:0008006" key="3">
    <source>
        <dbReference type="Google" id="ProtNLM"/>
    </source>
</evidence>
<dbReference type="STRING" id="402881.Plav_1513"/>
<dbReference type="Proteomes" id="UP000006377">
    <property type="component" value="Chromosome"/>
</dbReference>
<dbReference type="KEGG" id="pla:Plav_1513"/>
<evidence type="ECO:0000313" key="1">
    <source>
        <dbReference type="EMBL" id="ABS63132.1"/>
    </source>
</evidence>
<accession>A7HT99</accession>
<name>A7HT99_PARL1</name>